<dbReference type="AlphaFoldDB" id="A0A402AK74"/>
<feature type="transmembrane region" description="Helical" evidence="1">
    <location>
        <begin position="407"/>
        <end position="428"/>
    </location>
</feature>
<proteinExistence type="predicted"/>
<feature type="transmembrane region" description="Helical" evidence="1">
    <location>
        <begin position="361"/>
        <end position="386"/>
    </location>
</feature>
<feature type="transmembrane region" description="Helical" evidence="1">
    <location>
        <begin position="237"/>
        <end position="258"/>
    </location>
</feature>
<dbReference type="GO" id="GO:0140359">
    <property type="term" value="F:ABC-type transporter activity"/>
    <property type="evidence" value="ECO:0007669"/>
    <property type="project" value="InterPro"/>
</dbReference>
<accession>A0A402AK74</accession>
<comment type="caution">
    <text evidence="2">The sequence shown here is derived from an EMBL/GenBank/DDBJ whole genome shotgun (WGS) entry which is preliminary data.</text>
</comment>
<dbReference type="RefSeq" id="WP_126551376.1">
    <property type="nucleotide sequence ID" value="NZ_BIFS01000001.1"/>
</dbReference>
<evidence type="ECO:0008006" key="4">
    <source>
        <dbReference type="Google" id="ProtNLM"/>
    </source>
</evidence>
<feature type="transmembrane region" description="Helical" evidence="1">
    <location>
        <begin position="448"/>
        <end position="468"/>
    </location>
</feature>
<dbReference type="PANTHER" id="PTHR37305:SF1">
    <property type="entry name" value="MEMBRANE PROTEIN"/>
    <property type="match status" value="1"/>
</dbReference>
<dbReference type="PANTHER" id="PTHR37305">
    <property type="entry name" value="INTEGRAL MEMBRANE PROTEIN-RELATED"/>
    <property type="match status" value="1"/>
</dbReference>
<keyword evidence="1" id="KW-0472">Membrane</keyword>
<keyword evidence="3" id="KW-1185">Reference proteome</keyword>
<feature type="transmembrane region" description="Helical" evidence="1">
    <location>
        <begin position="475"/>
        <end position="497"/>
    </location>
</feature>
<sequence length="552" mass="60618">MFRTVWSKTLRAYRTPLLSWGIGLAFILLATLATFGSTASQMADSMNQLAQTFRFIGDPIALNTATGFATWRSLDLVIPVMLSIWAIMAGTNLIQGEEERTALELLLATSTSRLRLLLEKLYALVLALVIIGVLIGSGAIAGLASAKLDFDAGRALLAGLNVSLLAFFYASLALLFSQLFPGRKVATSWTIGLLALFTLLDSTGRIVQHGEWMQYLSPNYYYSINKPLINTYDNHPLAALLLLIISLLLCTLSAWLFMQRDLGASIFQRLNLHIGTKNSAQSSSEVLAKAWHDSSLRSVGLRTLTALAISISTWLISLILYIAWMISLTPSFLGIMKDLVSKSPTLSQIFNGQNVVTNSGFIGYAVFSFVPLLTVIFVFTLALQWAKDLDNGRLELILSTPQARLRVLGEHITVVLLTSLLTVILIWLSTLVSAQLINIRVDAGKIAAAAFGIWPLELIIVTGVYACAVRLRSSAILTVIALYLAWAYLTEFLRSVLNTPDWLMSLSIFHAYGTPILDGWKWGPNLVMLGVAIVLLLLALFQFKRVDIDRGN</sequence>
<dbReference type="Pfam" id="PF12679">
    <property type="entry name" value="ABC2_membrane_2"/>
    <property type="match status" value="1"/>
</dbReference>
<protein>
    <recommendedName>
        <fullName evidence="4">ABC transporter permease</fullName>
    </recommendedName>
</protein>
<keyword evidence="1" id="KW-1133">Transmembrane helix</keyword>
<dbReference type="EMBL" id="BIFS01000001">
    <property type="protein sequence ID" value="GCE19512.1"/>
    <property type="molecule type" value="Genomic_DNA"/>
</dbReference>
<dbReference type="Proteomes" id="UP000287188">
    <property type="component" value="Unassembled WGS sequence"/>
</dbReference>
<name>A0A402AK74_9CHLR</name>
<feature type="transmembrane region" description="Helical" evidence="1">
    <location>
        <begin position="522"/>
        <end position="541"/>
    </location>
</feature>
<feature type="transmembrane region" description="Helical" evidence="1">
    <location>
        <begin position="304"/>
        <end position="326"/>
    </location>
</feature>
<organism evidence="2 3">
    <name type="scientific">Dictyobacter kobayashii</name>
    <dbReference type="NCBI Taxonomy" id="2014872"/>
    <lineage>
        <taxon>Bacteria</taxon>
        <taxon>Bacillati</taxon>
        <taxon>Chloroflexota</taxon>
        <taxon>Ktedonobacteria</taxon>
        <taxon>Ktedonobacterales</taxon>
        <taxon>Dictyobacteraceae</taxon>
        <taxon>Dictyobacter</taxon>
    </lineage>
</organism>
<dbReference type="GO" id="GO:0005886">
    <property type="term" value="C:plasma membrane"/>
    <property type="evidence" value="ECO:0007669"/>
    <property type="project" value="UniProtKB-SubCell"/>
</dbReference>
<feature type="transmembrane region" description="Helical" evidence="1">
    <location>
        <begin position="188"/>
        <end position="207"/>
    </location>
</feature>
<evidence type="ECO:0000313" key="2">
    <source>
        <dbReference type="EMBL" id="GCE19512.1"/>
    </source>
</evidence>
<evidence type="ECO:0000313" key="3">
    <source>
        <dbReference type="Proteomes" id="UP000287188"/>
    </source>
</evidence>
<gene>
    <name evidence="2" type="ORF">KDK_33120</name>
</gene>
<dbReference type="OrthoDB" id="138669at2"/>
<feature type="transmembrane region" description="Helical" evidence="1">
    <location>
        <begin position="76"/>
        <end position="94"/>
    </location>
</feature>
<feature type="transmembrane region" description="Helical" evidence="1">
    <location>
        <begin position="121"/>
        <end position="144"/>
    </location>
</feature>
<feature type="transmembrane region" description="Helical" evidence="1">
    <location>
        <begin position="156"/>
        <end position="176"/>
    </location>
</feature>
<evidence type="ECO:0000256" key="1">
    <source>
        <dbReference type="SAM" id="Phobius"/>
    </source>
</evidence>
<reference evidence="3" key="1">
    <citation type="submission" date="2018-12" db="EMBL/GenBank/DDBJ databases">
        <title>Tengunoibacter tsumagoiensis gen. nov., sp. nov., Dictyobacter kobayashii sp. nov., D. alpinus sp. nov., and D. joshuensis sp. nov. and description of Dictyobacteraceae fam. nov. within the order Ktedonobacterales isolated from Tengu-no-mugimeshi.</title>
        <authorList>
            <person name="Wang C.M."/>
            <person name="Zheng Y."/>
            <person name="Sakai Y."/>
            <person name="Toyoda A."/>
            <person name="Minakuchi Y."/>
            <person name="Abe K."/>
            <person name="Yokota A."/>
            <person name="Yabe S."/>
        </authorList>
    </citation>
    <scope>NUCLEOTIDE SEQUENCE [LARGE SCALE GENOMIC DNA]</scope>
    <source>
        <strain evidence="3">Uno11</strain>
    </source>
</reference>
<keyword evidence="1" id="KW-0812">Transmembrane</keyword>